<name>A0ABT2I844_9SPHN</name>
<protein>
    <submittedName>
        <fullName evidence="2">Uncharacterized protein</fullName>
    </submittedName>
</protein>
<evidence type="ECO:0000313" key="3">
    <source>
        <dbReference type="Proteomes" id="UP001165583"/>
    </source>
</evidence>
<dbReference type="Proteomes" id="UP001165583">
    <property type="component" value="Unassembled WGS sequence"/>
</dbReference>
<evidence type="ECO:0000256" key="1">
    <source>
        <dbReference type="SAM" id="Phobius"/>
    </source>
</evidence>
<organism evidence="2 3">
    <name type="scientific">Novosphingobium mangrovi</name>
    <name type="common">ex Huang et al. 2023</name>
    <dbReference type="NCBI Taxonomy" id="2976432"/>
    <lineage>
        <taxon>Bacteria</taxon>
        <taxon>Pseudomonadati</taxon>
        <taxon>Pseudomonadota</taxon>
        <taxon>Alphaproteobacteria</taxon>
        <taxon>Sphingomonadales</taxon>
        <taxon>Sphingomonadaceae</taxon>
        <taxon>Novosphingobium</taxon>
    </lineage>
</organism>
<comment type="caution">
    <text evidence="2">The sequence shown here is derived from an EMBL/GenBank/DDBJ whole genome shotgun (WGS) entry which is preliminary data.</text>
</comment>
<evidence type="ECO:0000313" key="2">
    <source>
        <dbReference type="EMBL" id="MCT2400991.1"/>
    </source>
</evidence>
<proteinExistence type="predicted"/>
<feature type="transmembrane region" description="Helical" evidence="1">
    <location>
        <begin position="12"/>
        <end position="31"/>
    </location>
</feature>
<accession>A0ABT2I844</accession>
<dbReference type="EMBL" id="JANZXA010000011">
    <property type="protein sequence ID" value="MCT2400991.1"/>
    <property type="molecule type" value="Genomic_DNA"/>
</dbReference>
<keyword evidence="1" id="KW-0812">Transmembrane</keyword>
<keyword evidence="3" id="KW-1185">Reference proteome</keyword>
<reference evidence="2" key="1">
    <citation type="submission" date="2022-09" db="EMBL/GenBank/DDBJ databases">
        <title>Novosphingobium sp. Nov., a polycyclic aromatic hydrocarbon-degrading bacterium isolated form mangrove sediments in HongKong.</title>
        <authorList>
            <person name="Hu Z."/>
        </authorList>
    </citation>
    <scope>NUCLEOTIDE SEQUENCE</scope>
    <source>
        <strain evidence="2">HK4-1</strain>
    </source>
</reference>
<gene>
    <name evidence="2" type="ORF">NZK81_15665</name>
</gene>
<sequence length="52" mass="5409">MTIEMRGRGLPTVIALAVPLAVVALGVAAWVDAGRQPVREIVVSVAVPESSR</sequence>
<keyword evidence="1" id="KW-1133">Transmembrane helix</keyword>
<dbReference type="RefSeq" id="WP_260047015.1">
    <property type="nucleotide sequence ID" value="NZ_JANZXA010000011.1"/>
</dbReference>
<keyword evidence="1" id="KW-0472">Membrane</keyword>